<evidence type="ECO:0000313" key="2">
    <source>
        <dbReference type="Proteomes" id="UP000823775"/>
    </source>
</evidence>
<accession>A0ABS8T4A1</accession>
<proteinExistence type="predicted"/>
<organism evidence="1 2">
    <name type="scientific">Datura stramonium</name>
    <name type="common">Jimsonweed</name>
    <name type="synonym">Common thornapple</name>
    <dbReference type="NCBI Taxonomy" id="4076"/>
    <lineage>
        <taxon>Eukaryota</taxon>
        <taxon>Viridiplantae</taxon>
        <taxon>Streptophyta</taxon>
        <taxon>Embryophyta</taxon>
        <taxon>Tracheophyta</taxon>
        <taxon>Spermatophyta</taxon>
        <taxon>Magnoliopsida</taxon>
        <taxon>eudicotyledons</taxon>
        <taxon>Gunneridae</taxon>
        <taxon>Pentapetalae</taxon>
        <taxon>asterids</taxon>
        <taxon>lamiids</taxon>
        <taxon>Solanales</taxon>
        <taxon>Solanaceae</taxon>
        <taxon>Solanoideae</taxon>
        <taxon>Datureae</taxon>
        <taxon>Datura</taxon>
    </lineage>
</organism>
<protein>
    <submittedName>
        <fullName evidence="1">Uncharacterized protein</fullName>
    </submittedName>
</protein>
<gene>
    <name evidence="1" type="ORF">HAX54_002651</name>
</gene>
<name>A0ABS8T4A1_DATST</name>
<sequence>MKGAIRKANGCPMLAVVDNRRRRIVTTGYDDGEKETRRRIRNDDDFSGVDDGGEGKFCGGEVVRQRMVLVVFRRSYGGKWEKGDTVGVLRGDAVEAVVQERSTGEREPPRFAPCSRFAPPGRAELTCNYADPDHRL</sequence>
<keyword evidence="2" id="KW-1185">Reference proteome</keyword>
<reference evidence="1 2" key="1">
    <citation type="journal article" date="2021" name="BMC Genomics">
        <title>Datura genome reveals duplications of psychoactive alkaloid biosynthetic genes and high mutation rate following tissue culture.</title>
        <authorList>
            <person name="Rajewski A."/>
            <person name="Carter-House D."/>
            <person name="Stajich J."/>
            <person name="Litt A."/>
        </authorList>
    </citation>
    <scope>NUCLEOTIDE SEQUENCE [LARGE SCALE GENOMIC DNA]</scope>
    <source>
        <strain evidence="1">AR-01</strain>
    </source>
</reference>
<dbReference type="EMBL" id="JACEIK010001119">
    <property type="protein sequence ID" value="MCD7466199.1"/>
    <property type="molecule type" value="Genomic_DNA"/>
</dbReference>
<comment type="caution">
    <text evidence="1">The sequence shown here is derived from an EMBL/GenBank/DDBJ whole genome shotgun (WGS) entry which is preliminary data.</text>
</comment>
<evidence type="ECO:0000313" key="1">
    <source>
        <dbReference type="EMBL" id="MCD7466199.1"/>
    </source>
</evidence>
<dbReference type="Proteomes" id="UP000823775">
    <property type="component" value="Unassembled WGS sequence"/>
</dbReference>